<accession>A0ABV5UZD0</accession>
<name>A0ABV5UZD0_9MICO</name>
<dbReference type="RefSeq" id="WP_141339173.1">
    <property type="nucleotide sequence ID" value="NZ_JBHMAX010000005.1"/>
</dbReference>
<dbReference type="Proteomes" id="UP001589613">
    <property type="component" value="Unassembled WGS sequence"/>
</dbReference>
<sequence length="117" mass="13060">MELDAARVARIYGSPLHLPDPSEMLGLAQDAREEAWPLNGLRHRPEGGACGWFVWAGEELSADPDFFRPVHVGHLATRCPSVLPYLGLAPGWRFLIAPGYEDVWCDPSLLSPVVRRW</sequence>
<organism evidence="2 3">
    <name type="scientific">Ornithinimicrobium kibberense</name>
    <dbReference type="NCBI Taxonomy" id="282060"/>
    <lineage>
        <taxon>Bacteria</taxon>
        <taxon>Bacillati</taxon>
        <taxon>Actinomycetota</taxon>
        <taxon>Actinomycetes</taxon>
        <taxon>Micrococcales</taxon>
        <taxon>Ornithinimicrobiaceae</taxon>
        <taxon>Ornithinimicrobium</taxon>
    </lineage>
</organism>
<keyword evidence="3" id="KW-1185">Reference proteome</keyword>
<proteinExistence type="predicted"/>
<comment type="caution">
    <text evidence="2">The sequence shown here is derived from an EMBL/GenBank/DDBJ whole genome shotgun (WGS) entry which is preliminary data.</text>
</comment>
<feature type="domain" description="Imm33-like" evidence="1">
    <location>
        <begin position="8"/>
        <end position="106"/>
    </location>
</feature>
<evidence type="ECO:0000313" key="3">
    <source>
        <dbReference type="Proteomes" id="UP001589613"/>
    </source>
</evidence>
<gene>
    <name evidence="2" type="ORF">ACFFN0_02515</name>
</gene>
<dbReference type="EMBL" id="JBHMAX010000005">
    <property type="protein sequence ID" value="MFB9730913.1"/>
    <property type="molecule type" value="Genomic_DNA"/>
</dbReference>
<evidence type="ECO:0000259" key="1">
    <source>
        <dbReference type="Pfam" id="PF24719"/>
    </source>
</evidence>
<evidence type="ECO:0000313" key="2">
    <source>
        <dbReference type="EMBL" id="MFB9730913.1"/>
    </source>
</evidence>
<protein>
    <recommendedName>
        <fullName evidence="1">Imm33-like domain-containing protein</fullName>
    </recommendedName>
</protein>
<reference evidence="2 3" key="1">
    <citation type="submission" date="2024-09" db="EMBL/GenBank/DDBJ databases">
        <authorList>
            <person name="Sun Q."/>
            <person name="Mori K."/>
        </authorList>
    </citation>
    <scope>NUCLEOTIDE SEQUENCE [LARGE SCALE GENOMIC DNA]</scope>
    <source>
        <strain evidence="2 3">JCM 12763</strain>
    </source>
</reference>
<dbReference type="Pfam" id="PF24719">
    <property type="entry name" value="Imm33-like"/>
    <property type="match status" value="1"/>
</dbReference>
<dbReference type="InterPro" id="IPR056509">
    <property type="entry name" value="Imm33-like"/>
</dbReference>